<dbReference type="GO" id="GO:0008270">
    <property type="term" value="F:zinc ion binding"/>
    <property type="evidence" value="ECO:0007669"/>
    <property type="project" value="UniProtKB-KW"/>
</dbReference>
<dbReference type="InterPro" id="IPR057444">
    <property type="entry name" value="Znf-CCCH_AtC3H23-like"/>
</dbReference>
<evidence type="ECO:0000256" key="1">
    <source>
        <dbReference type="ARBA" id="ARBA00022723"/>
    </source>
</evidence>
<sequence length="691" mass="76607">MRVSYFLLFKRIFVEESISYYDSKFVFKCDKDMILYCLLHYVEAEHSFSSLLELAADNDVKGFKQSISDPAVVNEIGLWYGRHSASRRMVLEYRTPLMVASKYGSVDVVKLILSLSKADVNFSLGPDKTTALHCAVSGGSEKAVETVKVLLQAGADPNATDANGCFPLDVIVAPLNCSNLKVVLQELLQYGGSVHALSVSFGFSSPFLSTTPTNNSLPSSIPDSTCNTYDIHGSSTPEKKEHPFDLSLPNIKDSIYATDEFRMFSFKIRPCSRAYSHDWTECPFVHPGENARRRDPRKFQYSCMPCLDFRKGTCRRGDLCEYAHGVFECWLHPAQYKTRLCKDGMSCLRQVCFFAHKPEEMRPLYVSTGSAMPSPHSATSAAAFMDMAATLNVLPGSTKAVQAMSPPFTPPMSLHDGIFDSSMAWPQQYIPGLYLPGSNIQASRLRSSFNANNVPTEEVNMLHNFEMEQQQSFHDGSSFSHSYISASSMSHPRRQETLTPSNLNDVFASHLSSPRFADQLANSSAFSSSKISIVRNQLHQQQSMLSPIRTNVFSPRLVDQNLLQVPFGLSSLRMMSPRSMEPLSPIGTRVSTLAQQEKQKPLYSPNSCDAGSNGVGSPMSMSKWESSSAKLDWSVQTDEPGHLSKLSYTEHNVNEPDVSWIQSLVKESPSDAKEITSVPESGTLLPIECSN</sequence>
<dbReference type="Pfam" id="PF00642">
    <property type="entry name" value="zf-CCCH"/>
    <property type="match status" value="1"/>
</dbReference>
<feature type="repeat" description="ANK" evidence="6">
    <location>
        <begin position="127"/>
        <end position="162"/>
    </location>
</feature>
<evidence type="ECO:0000256" key="8">
    <source>
        <dbReference type="SAM" id="MobiDB-lite"/>
    </source>
</evidence>
<evidence type="ECO:0000256" key="7">
    <source>
        <dbReference type="PROSITE-ProRule" id="PRU00723"/>
    </source>
</evidence>
<dbReference type="AlphaFoldDB" id="A0A498K4S3"/>
<dbReference type="InterPro" id="IPR036770">
    <property type="entry name" value="Ankyrin_rpt-contain_sf"/>
</dbReference>
<dbReference type="GO" id="GO:0003677">
    <property type="term" value="F:DNA binding"/>
    <property type="evidence" value="ECO:0007669"/>
    <property type="project" value="UniProtKB-KW"/>
</dbReference>
<dbReference type="SMART" id="SM00356">
    <property type="entry name" value="ZnF_C3H1"/>
    <property type="match status" value="2"/>
</dbReference>
<dbReference type="SMR" id="A0A498K4S3"/>
<evidence type="ECO:0000313" key="10">
    <source>
        <dbReference type="EMBL" id="RXI03249.1"/>
    </source>
</evidence>
<keyword evidence="4 7" id="KW-0862">Zinc</keyword>
<evidence type="ECO:0000313" key="11">
    <source>
        <dbReference type="Proteomes" id="UP000290289"/>
    </source>
</evidence>
<feature type="region of interest" description="Disordered" evidence="8">
    <location>
        <begin position="594"/>
        <end position="622"/>
    </location>
</feature>
<keyword evidence="1 7" id="KW-0479">Metal-binding</keyword>
<evidence type="ECO:0000259" key="9">
    <source>
        <dbReference type="PROSITE" id="PS50103"/>
    </source>
</evidence>
<dbReference type="EMBL" id="RDQH01000329">
    <property type="protein sequence ID" value="RXI03249.1"/>
    <property type="molecule type" value="Genomic_DNA"/>
</dbReference>
<keyword evidence="2" id="KW-0677">Repeat</keyword>
<keyword evidence="5" id="KW-0238">DNA-binding</keyword>
<dbReference type="InterPro" id="IPR002110">
    <property type="entry name" value="Ankyrin_rpt"/>
</dbReference>
<keyword evidence="6" id="KW-0040">ANK repeat</keyword>
<dbReference type="InterPro" id="IPR045234">
    <property type="entry name" value="Unkempt-like"/>
</dbReference>
<dbReference type="STRING" id="3750.A0A498K4S3"/>
<reference evidence="10 11" key="1">
    <citation type="submission" date="2018-10" db="EMBL/GenBank/DDBJ databases">
        <title>A high-quality apple genome assembly.</title>
        <authorList>
            <person name="Hu J."/>
        </authorList>
    </citation>
    <scope>NUCLEOTIDE SEQUENCE [LARGE SCALE GENOMIC DNA]</scope>
    <source>
        <strain evidence="11">cv. HFTH1</strain>
        <tissue evidence="10">Young leaf</tissue>
    </source>
</reference>
<dbReference type="GO" id="GO:0006355">
    <property type="term" value="P:regulation of DNA-templated transcription"/>
    <property type="evidence" value="ECO:0007669"/>
    <property type="project" value="UniProtKB-ARBA"/>
</dbReference>
<dbReference type="PANTHER" id="PTHR14493">
    <property type="entry name" value="UNKEMPT FAMILY MEMBER"/>
    <property type="match status" value="1"/>
</dbReference>
<proteinExistence type="predicted"/>
<feature type="domain" description="C3H1-type" evidence="9">
    <location>
        <begin position="300"/>
        <end position="327"/>
    </location>
</feature>
<dbReference type="SUPFAM" id="SSF48403">
    <property type="entry name" value="Ankyrin repeat"/>
    <property type="match status" value="1"/>
</dbReference>
<feature type="zinc finger region" description="C3H1-type" evidence="7">
    <location>
        <begin position="300"/>
        <end position="327"/>
    </location>
</feature>
<evidence type="ECO:0000256" key="6">
    <source>
        <dbReference type="PROSITE-ProRule" id="PRU00023"/>
    </source>
</evidence>
<comment type="caution">
    <text evidence="10">The sequence shown here is derived from an EMBL/GenBank/DDBJ whole genome shotgun (WGS) entry which is preliminary data.</text>
</comment>
<dbReference type="PANTHER" id="PTHR14493:SF50">
    <property type="entry name" value="RING FINGER PROTEIN UNKEMPT"/>
    <property type="match status" value="1"/>
</dbReference>
<keyword evidence="3 7" id="KW-0863">Zinc-finger</keyword>
<evidence type="ECO:0000256" key="2">
    <source>
        <dbReference type="ARBA" id="ARBA00022737"/>
    </source>
</evidence>
<dbReference type="Pfam" id="PF25512">
    <property type="entry name" value="zf-CCCH_AtC3H23"/>
    <property type="match status" value="1"/>
</dbReference>
<dbReference type="PROSITE" id="PS50297">
    <property type="entry name" value="ANK_REP_REGION"/>
    <property type="match status" value="1"/>
</dbReference>
<name>A0A498K4S3_MALDO</name>
<dbReference type="Gene3D" id="1.25.40.20">
    <property type="entry name" value="Ankyrin repeat-containing domain"/>
    <property type="match status" value="1"/>
</dbReference>
<dbReference type="Pfam" id="PF12796">
    <property type="entry name" value="Ank_2"/>
    <property type="match status" value="1"/>
</dbReference>
<organism evidence="10 11">
    <name type="scientific">Malus domestica</name>
    <name type="common">Apple</name>
    <name type="synonym">Pyrus malus</name>
    <dbReference type="NCBI Taxonomy" id="3750"/>
    <lineage>
        <taxon>Eukaryota</taxon>
        <taxon>Viridiplantae</taxon>
        <taxon>Streptophyta</taxon>
        <taxon>Embryophyta</taxon>
        <taxon>Tracheophyta</taxon>
        <taxon>Spermatophyta</taxon>
        <taxon>Magnoliopsida</taxon>
        <taxon>eudicotyledons</taxon>
        <taxon>Gunneridae</taxon>
        <taxon>Pentapetalae</taxon>
        <taxon>rosids</taxon>
        <taxon>fabids</taxon>
        <taxon>Rosales</taxon>
        <taxon>Rosaceae</taxon>
        <taxon>Amygdaloideae</taxon>
        <taxon>Maleae</taxon>
        <taxon>Malus</taxon>
    </lineage>
</organism>
<dbReference type="PROSITE" id="PS50103">
    <property type="entry name" value="ZF_C3H1"/>
    <property type="match status" value="1"/>
</dbReference>
<dbReference type="SMART" id="SM00248">
    <property type="entry name" value="ANK"/>
    <property type="match status" value="2"/>
</dbReference>
<dbReference type="InterPro" id="IPR000571">
    <property type="entry name" value="Znf_CCCH"/>
</dbReference>
<evidence type="ECO:0000256" key="5">
    <source>
        <dbReference type="ARBA" id="ARBA00023125"/>
    </source>
</evidence>
<keyword evidence="11" id="KW-1185">Reference proteome</keyword>
<dbReference type="Gene3D" id="3.30.1370.210">
    <property type="match status" value="1"/>
</dbReference>
<gene>
    <name evidence="10" type="ORF">DVH24_003901</name>
</gene>
<dbReference type="Proteomes" id="UP000290289">
    <property type="component" value="Chromosome 3"/>
</dbReference>
<dbReference type="PROSITE" id="PS50088">
    <property type="entry name" value="ANK_REPEAT"/>
    <property type="match status" value="1"/>
</dbReference>
<protein>
    <recommendedName>
        <fullName evidence="9">C3H1-type domain-containing protein</fullName>
    </recommendedName>
</protein>
<accession>A0A498K4S3</accession>
<evidence type="ECO:0000256" key="4">
    <source>
        <dbReference type="ARBA" id="ARBA00022833"/>
    </source>
</evidence>
<dbReference type="FunFam" id="3.30.1370.210:FF:000009">
    <property type="entry name" value="Zinc finger CCCH domain-containing protein 66"/>
    <property type="match status" value="1"/>
</dbReference>
<evidence type="ECO:0000256" key="3">
    <source>
        <dbReference type="ARBA" id="ARBA00022771"/>
    </source>
</evidence>
<feature type="region of interest" description="Disordered" evidence="8">
    <location>
        <begin position="669"/>
        <end position="691"/>
    </location>
</feature>